<dbReference type="InterPro" id="IPR013087">
    <property type="entry name" value="Znf_C2H2_type"/>
</dbReference>
<evidence type="ECO:0000256" key="4">
    <source>
        <dbReference type="ARBA" id="ARBA00022737"/>
    </source>
</evidence>
<evidence type="ECO:0000256" key="3">
    <source>
        <dbReference type="ARBA" id="ARBA00022723"/>
    </source>
</evidence>
<dbReference type="InterPro" id="IPR050806">
    <property type="entry name" value="pacC/RIM101"/>
</dbReference>
<dbReference type="EMBL" id="LT550481">
    <property type="protein sequence ID" value="SAL95742.1"/>
    <property type="molecule type" value="Genomic_DNA"/>
</dbReference>
<dbReference type="InParanoid" id="A0A163IWY0"/>
<dbReference type="AlphaFoldDB" id="A0A163IWY0"/>
<protein>
    <recommendedName>
        <fullName evidence="11">C2H2-type domain-containing protein</fullName>
    </recommendedName>
</protein>
<feature type="domain" description="C2H2-type" evidence="11">
    <location>
        <begin position="72"/>
        <end position="99"/>
    </location>
</feature>
<keyword evidence="3" id="KW-0479">Metal-binding</keyword>
<evidence type="ECO:0000259" key="11">
    <source>
        <dbReference type="PROSITE" id="PS50157"/>
    </source>
</evidence>
<sequence length="517" mass="57118">MENEVFTCLWTGCTLKYFDAEQLYTHLTNDHVGRKSMGNLCLTCHWIHCDVSVVKRDHITSHLRVHVPLKPHGCSYCKKAFKRPQDLKKHEKTHTEGPAPTSGFRTYGQPPSHQGLAPPNEPAFDHMNLHPVSPPHSAYSEDLTASSSDHSNAIYSGVSPLSDTSDQFSSDPSTTATLNAYQQPPFSFETPEQALSGLLFPIDPNTKAEYTDDVAQRLNYLQSMMDTDGITPSQLDINIGSAQQLADMNTWLAQLSDSIGAPAIPHYDSSANIGGSSASMHALLQHQPVDPYMTALYPTEHDDMYVRSAPAQQQQQPELDIYQLQQQHWMDMMNQDQYTPTTTGQRQHYSALPNLAPVFQPDVCRTMNFTSGAAKRPNDLNNPSDAKVNKEESQAFKPIKAAAQIQDKQQLATMINVFASFDVVNKSSSSPPLLSSSTSSSSTSSSREKAAGNHVADLLVNFNDLTVSDDEDLYPTKPAPASSLVDQHRRLLNQISGWINTIYQNKRPSGSDLQVTV</sequence>
<reference evidence="12" key="1">
    <citation type="submission" date="2016-04" db="EMBL/GenBank/DDBJ databases">
        <authorList>
            <person name="Evans L.H."/>
            <person name="Alamgir A."/>
            <person name="Owens N."/>
            <person name="Weber N.D."/>
            <person name="Virtaneva K."/>
            <person name="Barbian K."/>
            <person name="Babar A."/>
            <person name="Rosenke K."/>
        </authorList>
    </citation>
    <scope>NUCLEOTIDE SEQUENCE [LARGE SCALE GENOMIC DNA]</scope>
    <source>
        <strain evidence="12">CBS 101.48</strain>
    </source>
</reference>
<comment type="subcellular location">
    <subcellularLocation>
        <location evidence="1">Nucleus</location>
    </subcellularLocation>
</comment>
<evidence type="ECO:0000256" key="7">
    <source>
        <dbReference type="ARBA" id="ARBA00023242"/>
    </source>
</evidence>
<feature type="compositionally biased region" description="Polar residues" evidence="10">
    <location>
        <begin position="143"/>
        <end position="175"/>
    </location>
</feature>
<dbReference type="Gene3D" id="3.30.160.60">
    <property type="entry name" value="Classic Zinc Finger"/>
    <property type="match status" value="2"/>
</dbReference>
<evidence type="ECO:0000256" key="9">
    <source>
        <dbReference type="PROSITE-ProRule" id="PRU00042"/>
    </source>
</evidence>
<dbReference type="FunFam" id="3.30.160.60:FF:002343">
    <property type="entry name" value="Zinc finger protein 33A"/>
    <property type="match status" value="1"/>
</dbReference>
<evidence type="ECO:0000256" key="6">
    <source>
        <dbReference type="ARBA" id="ARBA00022833"/>
    </source>
</evidence>
<evidence type="ECO:0000313" key="12">
    <source>
        <dbReference type="EMBL" id="SAL95742.1"/>
    </source>
</evidence>
<dbReference type="PROSITE" id="PS00028">
    <property type="entry name" value="ZINC_FINGER_C2H2_1"/>
    <property type="match status" value="3"/>
</dbReference>
<dbReference type="PANTHER" id="PTHR47257:SF1">
    <property type="entry name" value="PH-RESPONSE TRANSCRIPTION FACTOR PACC_RIM101"/>
    <property type="match status" value="1"/>
</dbReference>
<evidence type="ECO:0000256" key="5">
    <source>
        <dbReference type="ARBA" id="ARBA00022771"/>
    </source>
</evidence>
<keyword evidence="4" id="KW-0677">Repeat</keyword>
<feature type="region of interest" description="Disordered" evidence="10">
    <location>
        <begin position="373"/>
        <end position="393"/>
    </location>
</feature>
<dbReference type="GO" id="GO:0008270">
    <property type="term" value="F:zinc ion binding"/>
    <property type="evidence" value="ECO:0007669"/>
    <property type="project" value="UniProtKB-KW"/>
</dbReference>
<gene>
    <name evidence="12" type="primary">ABSGL_01083.1 scaffold 1223</name>
</gene>
<evidence type="ECO:0000256" key="1">
    <source>
        <dbReference type="ARBA" id="ARBA00004123"/>
    </source>
</evidence>
<feature type="region of interest" description="Disordered" evidence="10">
    <location>
        <begin position="85"/>
        <end position="175"/>
    </location>
</feature>
<keyword evidence="6" id="KW-0862">Zinc</keyword>
<dbReference type="GO" id="GO:0045944">
    <property type="term" value="P:positive regulation of transcription by RNA polymerase II"/>
    <property type="evidence" value="ECO:0007669"/>
    <property type="project" value="TreeGrafter"/>
</dbReference>
<feature type="domain" description="C2H2-type" evidence="11">
    <location>
        <begin position="42"/>
        <end position="71"/>
    </location>
</feature>
<dbReference type="GO" id="GO:0005634">
    <property type="term" value="C:nucleus"/>
    <property type="evidence" value="ECO:0007669"/>
    <property type="project" value="UniProtKB-SubCell"/>
</dbReference>
<feature type="compositionally biased region" description="Low complexity" evidence="10">
    <location>
        <begin position="428"/>
        <end position="445"/>
    </location>
</feature>
<dbReference type="STRING" id="4829.A0A163IWY0"/>
<keyword evidence="13" id="KW-1185">Reference proteome</keyword>
<proteinExistence type="inferred from homology"/>
<organism evidence="12">
    <name type="scientific">Absidia glauca</name>
    <name type="common">Pin mould</name>
    <dbReference type="NCBI Taxonomy" id="4829"/>
    <lineage>
        <taxon>Eukaryota</taxon>
        <taxon>Fungi</taxon>
        <taxon>Fungi incertae sedis</taxon>
        <taxon>Mucoromycota</taxon>
        <taxon>Mucoromycotina</taxon>
        <taxon>Mucoromycetes</taxon>
        <taxon>Mucorales</taxon>
        <taxon>Cunninghamellaceae</taxon>
        <taxon>Absidia</taxon>
    </lineage>
</organism>
<dbReference type="SMART" id="SM00355">
    <property type="entry name" value="ZnF_C2H2"/>
    <property type="match status" value="3"/>
</dbReference>
<accession>A0A163IWY0</accession>
<dbReference type="OrthoDB" id="6155966at2759"/>
<comment type="similarity">
    <text evidence="8">Belongs to the pacC/RIM101 family.</text>
</comment>
<dbReference type="InterPro" id="IPR036236">
    <property type="entry name" value="Znf_C2H2_sf"/>
</dbReference>
<name>A0A163IWY0_ABSGL</name>
<evidence type="ECO:0000256" key="2">
    <source>
        <dbReference type="ARBA" id="ARBA00022491"/>
    </source>
</evidence>
<dbReference type="PANTHER" id="PTHR47257">
    <property type="entry name" value="PH-RESPONSE TRANSCRIPTION FACTOR PACC/RIM101"/>
    <property type="match status" value="1"/>
</dbReference>
<dbReference type="SUPFAM" id="SSF57667">
    <property type="entry name" value="beta-beta-alpha zinc fingers"/>
    <property type="match status" value="2"/>
</dbReference>
<evidence type="ECO:0000256" key="8">
    <source>
        <dbReference type="ARBA" id="ARBA00038089"/>
    </source>
</evidence>
<evidence type="ECO:0000313" key="13">
    <source>
        <dbReference type="Proteomes" id="UP000078561"/>
    </source>
</evidence>
<keyword evidence="2" id="KW-0678">Repressor</keyword>
<keyword evidence="5 9" id="KW-0863">Zinc-finger</keyword>
<keyword evidence="7" id="KW-0539">Nucleus</keyword>
<feature type="region of interest" description="Disordered" evidence="10">
    <location>
        <begin position="428"/>
        <end position="450"/>
    </location>
</feature>
<dbReference type="Pfam" id="PF00096">
    <property type="entry name" value="zf-C2H2"/>
    <property type="match status" value="1"/>
</dbReference>
<evidence type="ECO:0000256" key="10">
    <source>
        <dbReference type="SAM" id="MobiDB-lite"/>
    </source>
</evidence>
<feature type="compositionally biased region" description="Basic and acidic residues" evidence="10">
    <location>
        <begin position="85"/>
        <end position="95"/>
    </location>
</feature>
<dbReference type="PROSITE" id="PS50157">
    <property type="entry name" value="ZINC_FINGER_C2H2_2"/>
    <property type="match status" value="2"/>
</dbReference>
<dbReference type="Proteomes" id="UP000078561">
    <property type="component" value="Unassembled WGS sequence"/>
</dbReference>
<dbReference type="OMA" id="WINTIYQ"/>